<dbReference type="PANTHER" id="PTHR30065">
    <property type="entry name" value="FLAGELLAR BIOSYNTHETIC PROTEIN FLIR"/>
    <property type="match status" value="1"/>
</dbReference>
<feature type="transmembrane region" description="Helical" evidence="10">
    <location>
        <begin position="117"/>
        <end position="133"/>
    </location>
</feature>
<keyword evidence="11" id="KW-0966">Cell projection</keyword>
<dbReference type="InterPro" id="IPR002010">
    <property type="entry name" value="T3SS_IM_R"/>
</dbReference>
<accession>A0ABT9VLK8</accession>
<keyword evidence="6 10" id="KW-1133">Transmembrane helix</keyword>
<feature type="transmembrane region" description="Helical" evidence="10">
    <location>
        <begin position="75"/>
        <end position="97"/>
    </location>
</feature>
<dbReference type="NCBIfam" id="TIGR01400">
    <property type="entry name" value="fliR"/>
    <property type="match status" value="1"/>
</dbReference>
<evidence type="ECO:0000256" key="5">
    <source>
        <dbReference type="ARBA" id="ARBA00022692"/>
    </source>
</evidence>
<feature type="transmembrane region" description="Helical" evidence="10">
    <location>
        <begin position="42"/>
        <end position="68"/>
    </location>
</feature>
<evidence type="ECO:0000313" key="12">
    <source>
        <dbReference type="Proteomes" id="UP001225646"/>
    </source>
</evidence>
<organism evidence="11 12">
    <name type="scientific">Aeribacillus alveayuensis</name>
    <dbReference type="NCBI Taxonomy" id="279215"/>
    <lineage>
        <taxon>Bacteria</taxon>
        <taxon>Bacillati</taxon>
        <taxon>Bacillota</taxon>
        <taxon>Bacilli</taxon>
        <taxon>Bacillales</taxon>
        <taxon>Bacillaceae</taxon>
        <taxon>Aeribacillus</taxon>
    </lineage>
</organism>
<sequence length="258" mass="28933">MMTSILQQYPAFLLIFMRIVSFMVTLPLFSYRTIPNRVKIGISFYLALLITVTIEVPAIELNSLYILLILKEVTLGLFIGLTAYIVISGVQIAGSFIDFQMGFAIASVIDPQTGVQSPVIGQLFYIFALFFLLSTNAHHLLIEGALNSFEFIPIEKQHLFLFEGQVVESLIIAFNKMFIIAFQMAIPIVGSLFLVDVALGILTRTVPQLNVFVVGFPLKIAVSFVMILLLFSALFVVMRDLIQYMIDFTNLMLRLLGE</sequence>
<protein>
    <recommendedName>
        <fullName evidence="3 9">Flagellar biosynthetic protein FliR</fullName>
    </recommendedName>
</protein>
<comment type="subcellular location">
    <subcellularLocation>
        <location evidence="10">Cell membrane</location>
        <topology evidence="10">Multi-pass membrane protein</topology>
    </subcellularLocation>
    <subcellularLocation>
        <location evidence="10">Bacterial flagellum basal body</location>
    </subcellularLocation>
</comment>
<evidence type="ECO:0000256" key="9">
    <source>
        <dbReference type="NCBIfam" id="TIGR01400"/>
    </source>
</evidence>
<keyword evidence="5 10" id="KW-0812">Transmembrane</keyword>
<dbReference type="InterPro" id="IPR006303">
    <property type="entry name" value="FliR"/>
</dbReference>
<reference evidence="11 12" key="1">
    <citation type="submission" date="2023-07" db="EMBL/GenBank/DDBJ databases">
        <title>Genomic Encyclopedia of Type Strains, Phase IV (KMG-IV): sequencing the most valuable type-strain genomes for metagenomic binning, comparative biology and taxonomic classification.</title>
        <authorList>
            <person name="Goeker M."/>
        </authorList>
    </citation>
    <scope>NUCLEOTIDE SEQUENCE [LARGE SCALE GENOMIC DNA]</scope>
    <source>
        <strain evidence="11 12">DSM 19092</strain>
    </source>
</reference>
<evidence type="ECO:0000313" key="11">
    <source>
        <dbReference type="EMBL" id="MDQ0161750.1"/>
    </source>
</evidence>
<keyword evidence="7 10" id="KW-0472">Membrane</keyword>
<comment type="function">
    <text evidence="1 10">Role in flagellar biosynthesis.</text>
</comment>
<evidence type="ECO:0000256" key="2">
    <source>
        <dbReference type="ARBA" id="ARBA00009772"/>
    </source>
</evidence>
<feature type="transmembrane region" description="Helical" evidence="10">
    <location>
        <begin position="214"/>
        <end position="237"/>
    </location>
</feature>
<keyword evidence="11" id="KW-0282">Flagellum</keyword>
<evidence type="ECO:0000256" key="1">
    <source>
        <dbReference type="ARBA" id="ARBA00002578"/>
    </source>
</evidence>
<keyword evidence="4 10" id="KW-1003">Cell membrane</keyword>
<dbReference type="PRINTS" id="PR00953">
    <property type="entry name" value="TYPE3IMRPROT"/>
</dbReference>
<dbReference type="Proteomes" id="UP001225646">
    <property type="component" value="Unassembled WGS sequence"/>
</dbReference>
<keyword evidence="12" id="KW-1185">Reference proteome</keyword>
<evidence type="ECO:0000256" key="7">
    <source>
        <dbReference type="ARBA" id="ARBA00023136"/>
    </source>
</evidence>
<feature type="transmembrane region" description="Helical" evidence="10">
    <location>
        <begin position="178"/>
        <end position="202"/>
    </location>
</feature>
<name>A0ABT9VLK8_9BACI</name>
<keyword evidence="11" id="KW-0969">Cilium</keyword>
<proteinExistence type="inferred from homology"/>
<evidence type="ECO:0000256" key="3">
    <source>
        <dbReference type="ARBA" id="ARBA00021717"/>
    </source>
</evidence>
<comment type="similarity">
    <text evidence="2 10">Belongs to the FliR/MopE/SpaR family.</text>
</comment>
<comment type="caution">
    <text evidence="11">The sequence shown here is derived from an EMBL/GenBank/DDBJ whole genome shotgun (WGS) entry which is preliminary data.</text>
</comment>
<evidence type="ECO:0000256" key="10">
    <source>
        <dbReference type="RuleBase" id="RU362071"/>
    </source>
</evidence>
<evidence type="ECO:0000256" key="4">
    <source>
        <dbReference type="ARBA" id="ARBA00022475"/>
    </source>
</evidence>
<gene>
    <name evidence="11" type="ORF">J2S06_000820</name>
</gene>
<dbReference type="EMBL" id="JAUSTR010000001">
    <property type="protein sequence ID" value="MDQ0161750.1"/>
    <property type="molecule type" value="Genomic_DNA"/>
</dbReference>
<dbReference type="Pfam" id="PF01311">
    <property type="entry name" value="Bac_export_1"/>
    <property type="match status" value="1"/>
</dbReference>
<keyword evidence="8 10" id="KW-0975">Bacterial flagellum</keyword>
<evidence type="ECO:0000256" key="8">
    <source>
        <dbReference type="ARBA" id="ARBA00023143"/>
    </source>
</evidence>
<feature type="transmembrane region" description="Helical" evidence="10">
    <location>
        <begin position="12"/>
        <end position="30"/>
    </location>
</feature>
<evidence type="ECO:0000256" key="6">
    <source>
        <dbReference type="ARBA" id="ARBA00022989"/>
    </source>
</evidence>
<dbReference type="PANTHER" id="PTHR30065:SF1">
    <property type="entry name" value="SURFACE PRESENTATION OF ANTIGENS PROTEIN SPAR"/>
    <property type="match status" value="1"/>
</dbReference>